<accession>C8VWQ0</accession>
<dbReference type="HOGENOM" id="CLU_2522108_0_0_9"/>
<proteinExistence type="predicted"/>
<dbReference type="Proteomes" id="UP000002217">
    <property type="component" value="Chromosome"/>
</dbReference>
<dbReference type="KEGG" id="dae:Dtox_3706"/>
<dbReference type="RefSeq" id="WP_015759100.1">
    <property type="nucleotide sequence ID" value="NC_013216.1"/>
</dbReference>
<gene>
    <name evidence="1" type="ordered locus">Dtox_3706</name>
</gene>
<evidence type="ECO:0000313" key="2">
    <source>
        <dbReference type="Proteomes" id="UP000002217"/>
    </source>
</evidence>
<dbReference type="AlphaFoldDB" id="C8VWQ0"/>
<organism evidence="1 2">
    <name type="scientific">Desulfofarcimen acetoxidans (strain ATCC 49208 / DSM 771 / KCTC 5769 / VKM B-1644 / 5575)</name>
    <name type="common">Desulfotomaculum acetoxidans</name>
    <dbReference type="NCBI Taxonomy" id="485916"/>
    <lineage>
        <taxon>Bacteria</taxon>
        <taxon>Bacillati</taxon>
        <taxon>Bacillota</taxon>
        <taxon>Clostridia</taxon>
        <taxon>Eubacteriales</taxon>
        <taxon>Peptococcaceae</taxon>
        <taxon>Desulfofarcimen</taxon>
    </lineage>
</organism>
<protein>
    <submittedName>
        <fullName evidence="1">Uncharacterized protein</fullName>
    </submittedName>
</protein>
<reference evidence="1 2" key="1">
    <citation type="journal article" date="2009" name="Stand. Genomic Sci.">
        <title>Complete genome sequence of Desulfotomaculum acetoxidans type strain (5575).</title>
        <authorList>
            <person name="Spring S."/>
            <person name="Lapidus A."/>
            <person name="Schroder M."/>
            <person name="Gleim D."/>
            <person name="Sims D."/>
            <person name="Meincke L."/>
            <person name="Glavina Del Rio T."/>
            <person name="Tice H."/>
            <person name="Copeland A."/>
            <person name="Cheng J.F."/>
            <person name="Lucas S."/>
            <person name="Chen F."/>
            <person name="Nolan M."/>
            <person name="Bruce D."/>
            <person name="Goodwin L."/>
            <person name="Pitluck S."/>
            <person name="Ivanova N."/>
            <person name="Mavromatis K."/>
            <person name="Mikhailova N."/>
            <person name="Pati A."/>
            <person name="Chen A."/>
            <person name="Palaniappan K."/>
            <person name="Land M."/>
            <person name="Hauser L."/>
            <person name="Chang Y.J."/>
            <person name="Jeffries C.D."/>
            <person name="Chain P."/>
            <person name="Saunders E."/>
            <person name="Brettin T."/>
            <person name="Detter J.C."/>
            <person name="Goker M."/>
            <person name="Bristow J."/>
            <person name="Eisen J.A."/>
            <person name="Markowitz V."/>
            <person name="Hugenholtz P."/>
            <person name="Kyrpides N.C."/>
            <person name="Klenk H.P."/>
            <person name="Han C."/>
        </authorList>
    </citation>
    <scope>NUCLEOTIDE SEQUENCE [LARGE SCALE GENOMIC DNA]</scope>
    <source>
        <strain evidence="2">ATCC 49208 / DSM 771 / VKM B-1644</strain>
    </source>
</reference>
<dbReference type="EMBL" id="CP001720">
    <property type="protein sequence ID" value="ACV64414.1"/>
    <property type="molecule type" value="Genomic_DNA"/>
</dbReference>
<dbReference type="STRING" id="485916.Dtox_3706"/>
<sequence>MGLKEKVKRIENRMGISSYEIQLIFEGMPPSTPIIVSKDTWYKIRHNLLISSFGQEAEKEHDRQDIAHSKLLIIKFTGENDLED</sequence>
<keyword evidence="2" id="KW-1185">Reference proteome</keyword>
<name>C8VWQ0_DESAS</name>
<evidence type="ECO:0000313" key="1">
    <source>
        <dbReference type="EMBL" id="ACV64414.1"/>
    </source>
</evidence>